<keyword evidence="2" id="KW-1185">Reference proteome</keyword>
<dbReference type="AlphaFoldDB" id="A0A1H6LZB9"/>
<dbReference type="Proteomes" id="UP000198555">
    <property type="component" value="Unassembled WGS sequence"/>
</dbReference>
<dbReference type="EMBL" id="FNWX01000058">
    <property type="protein sequence ID" value="SEH94238.1"/>
    <property type="molecule type" value="Genomic_DNA"/>
</dbReference>
<organism evidence="1 2">
    <name type="scientific">Epilithonimonas hominis</name>
    <dbReference type="NCBI Taxonomy" id="420404"/>
    <lineage>
        <taxon>Bacteria</taxon>
        <taxon>Pseudomonadati</taxon>
        <taxon>Bacteroidota</taxon>
        <taxon>Flavobacteriia</taxon>
        <taxon>Flavobacteriales</taxon>
        <taxon>Weeksellaceae</taxon>
        <taxon>Chryseobacterium group</taxon>
        <taxon>Epilithonimonas</taxon>
    </lineage>
</organism>
<protein>
    <submittedName>
        <fullName evidence="1">Uncharacterized protein</fullName>
    </submittedName>
</protein>
<sequence length="48" mass="5621">MKKLFFGLVMASNLFFSQDLKVMTSTLDCLWKATKKTLGTTEKMMLWR</sequence>
<evidence type="ECO:0000313" key="2">
    <source>
        <dbReference type="Proteomes" id="UP000198555"/>
    </source>
</evidence>
<evidence type="ECO:0000313" key="1">
    <source>
        <dbReference type="EMBL" id="SEH94238.1"/>
    </source>
</evidence>
<name>A0A1H6LZB9_9FLAO</name>
<proteinExistence type="predicted"/>
<gene>
    <name evidence="1" type="ORF">SAMN05421793_1582</name>
</gene>
<accession>A0A1H6LZB9</accession>
<dbReference type="RefSeq" id="WP_311316280.1">
    <property type="nucleotide sequence ID" value="NZ_FNWX01000058.1"/>
</dbReference>
<dbReference type="STRING" id="420404.SAMN05421793_1582"/>
<reference evidence="2" key="1">
    <citation type="submission" date="2016-10" db="EMBL/GenBank/DDBJ databases">
        <authorList>
            <person name="Varghese N."/>
            <person name="Submissions S."/>
        </authorList>
    </citation>
    <scope>NUCLEOTIDE SEQUENCE [LARGE SCALE GENOMIC DNA]</scope>
    <source>
        <strain evidence="2">DSM 19326</strain>
    </source>
</reference>